<dbReference type="AlphaFoldDB" id="A0A8H6U3R9"/>
<protein>
    <recommendedName>
        <fullName evidence="5">Transmembrane protein</fullName>
    </recommendedName>
</protein>
<gene>
    <name evidence="3" type="ORF">MVEN_02572600</name>
</gene>
<keyword evidence="2" id="KW-0472">Membrane</keyword>
<organism evidence="3 4">
    <name type="scientific">Mycena venus</name>
    <dbReference type="NCBI Taxonomy" id="2733690"/>
    <lineage>
        <taxon>Eukaryota</taxon>
        <taxon>Fungi</taxon>
        <taxon>Dikarya</taxon>
        <taxon>Basidiomycota</taxon>
        <taxon>Agaricomycotina</taxon>
        <taxon>Agaricomycetes</taxon>
        <taxon>Agaricomycetidae</taxon>
        <taxon>Agaricales</taxon>
        <taxon>Marasmiineae</taxon>
        <taxon>Mycenaceae</taxon>
        <taxon>Mycena</taxon>
    </lineage>
</organism>
<dbReference type="EMBL" id="JACAZI010000038">
    <property type="protein sequence ID" value="KAF7328151.1"/>
    <property type="molecule type" value="Genomic_DNA"/>
</dbReference>
<evidence type="ECO:0000256" key="1">
    <source>
        <dbReference type="SAM" id="MobiDB-lite"/>
    </source>
</evidence>
<feature type="compositionally biased region" description="Polar residues" evidence="1">
    <location>
        <begin position="280"/>
        <end position="290"/>
    </location>
</feature>
<comment type="caution">
    <text evidence="3">The sequence shown here is derived from an EMBL/GenBank/DDBJ whole genome shotgun (WGS) entry which is preliminary data.</text>
</comment>
<evidence type="ECO:0000256" key="2">
    <source>
        <dbReference type="SAM" id="Phobius"/>
    </source>
</evidence>
<keyword evidence="2" id="KW-0812">Transmembrane</keyword>
<reference evidence="3" key="1">
    <citation type="submission" date="2020-05" db="EMBL/GenBank/DDBJ databases">
        <title>Mycena genomes resolve the evolution of fungal bioluminescence.</title>
        <authorList>
            <person name="Tsai I.J."/>
        </authorList>
    </citation>
    <scope>NUCLEOTIDE SEQUENCE</scope>
    <source>
        <strain evidence="3">CCC161011</strain>
    </source>
</reference>
<keyword evidence="2" id="KW-1133">Transmembrane helix</keyword>
<feature type="region of interest" description="Disordered" evidence="1">
    <location>
        <begin position="268"/>
        <end position="295"/>
    </location>
</feature>
<name>A0A8H6U3R9_9AGAR</name>
<evidence type="ECO:0000313" key="4">
    <source>
        <dbReference type="Proteomes" id="UP000620124"/>
    </source>
</evidence>
<dbReference type="OrthoDB" id="2576334at2759"/>
<sequence>MIPVLPSPIHLSAIPSASLISLLAGIHIGTLQVSAHSPPGAIGSGTSRHITSLDKASLAIQWKGIGIQLFGNVSRASCAITIDDEAVDASSSQDLTTGMLFSVGNLDDENHNLTLVVHTDAADALFEFDYAIISALPSPANVSQSNFTEQVLPDTFAFVGRWSFVNDSESSHQSTTKGDSASIQFMGTAIQFRGTTSPQAGSYSVFLDNVSTSFSARSSFLESDSLLFFASGLDAEATHTLQIVNNANQTELVFPVDGVSVWALEKPSSPTAVEPGDATQRVSPNPSQKSPKNRARTAAIAGSAVSVGFLLAVVILVLWVRKRRRLWAAQRTAVAEQYLEARERVSQARNLQTKYNGTTNADNLPQTDPFSIEPQRRVLAANNGVEEDSPREETMTVRMRRVEAQLETLLTMGLPARQSHIGGSPPSYRT</sequence>
<keyword evidence="4" id="KW-1185">Reference proteome</keyword>
<dbReference type="Gene3D" id="2.60.120.260">
    <property type="entry name" value="Galactose-binding domain-like"/>
    <property type="match status" value="2"/>
</dbReference>
<feature type="transmembrane region" description="Helical" evidence="2">
    <location>
        <begin position="298"/>
        <end position="320"/>
    </location>
</feature>
<dbReference type="Proteomes" id="UP000620124">
    <property type="component" value="Unassembled WGS sequence"/>
</dbReference>
<accession>A0A8H6U3R9</accession>
<evidence type="ECO:0000313" key="3">
    <source>
        <dbReference type="EMBL" id="KAF7328151.1"/>
    </source>
</evidence>
<evidence type="ECO:0008006" key="5">
    <source>
        <dbReference type="Google" id="ProtNLM"/>
    </source>
</evidence>
<proteinExistence type="predicted"/>